<dbReference type="RefSeq" id="WP_073079086.1">
    <property type="nucleotide sequence ID" value="NZ_FQXV01000007.1"/>
</dbReference>
<keyword evidence="1" id="KW-0812">Transmembrane</keyword>
<sequence length="171" mass="18722">MIRLIGAVLITAGTAAFGIMGVFRLRNRVRSLSAVISALAAMKSEICDRLTPMPELLRQMSGEATYPASLLFKNASERISGLGSKPFSAIWRQAVLNTPELLLTPGEELVLTELGMVLGRYDIGEQRSAIAYAERRMDEFLRRAEADREKNSKVHAFLGVAAGIFVVVILL</sequence>
<evidence type="ECO:0000313" key="2">
    <source>
        <dbReference type="EMBL" id="SHI08327.1"/>
    </source>
</evidence>
<dbReference type="EMBL" id="FQXV01000007">
    <property type="protein sequence ID" value="SHI08327.1"/>
    <property type="molecule type" value="Genomic_DNA"/>
</dbReference>
<evidence type="ECO:0000256" key="1">
    <source>
        <dbReference type="SAM" id="Phobius"/>
    </source>
</evidence>
<keyword evidence="1" id="KW-0472">Membrane</keyword>
<dbReference type="AlphaFoldDB" id="A0A1M5Y8D4"/>
<dbReference type="OrthoDB" id="1862070at2"/>
<dbReference type="Pfam" id="PF09548">
    <property type="entry name" value="Spore_III_AB"/>
    <property type="match status" value="1"/>
</dbReference>
<dbReference type="PIRSF" id="PIRSF021435">
    <property type="entry name" value="SpoIIIAB"/>
    <property type="match status" value="1"/>
</dbReference>
<organism evidence="2 3">
    <name type="scientific">Sporobacter termitidis DSM 10068</name>
    <dbReference type="NCBI Taxonomy" id="1123282"/>
    <lineage>
        <taxon>Bacteria</taxon>
        <taxon>Bacillati</taxon>
        <taxon>Bacillota</taxon>
        <taxon>Clostridia</taxon>
        <taxon>Eubacteriales</taxon>
        <taxon>Oscillospiraceae</taxon>
        <taxon>Sporobacter</taxon>
    </lineage>
</organism>
<dbReference type="InterPro" id="IPR014198">
    <property type="entry name" value="Spore_III_AB"/>
</dbReference>
<feature type="transmembrane region" description="Helical" evidence="1">
    <location>
        <begin position="152"/>
        <end position="170"/>
    </location>
</feature>
<gene>
    <name evidence="2" type="ORF">SAMN02745823_02340</name>
</gene>
<evidence type="ECO:0000313" key="3">
    <source>
        <dbReference type="Proteomes" id="UP000183995"/>
    </source>
</evidence>
<protein>
    <submittedName>
        <fullName evidence="2">Stage III sporulation protein AB (Spore_III_AB)</fullName>
    </submittedName>
</protein>
<keyword evidence="1" id="KW-1133">Transmembrane helix</keyword>
<reference evidence="2 3" key="1">
    <citation type="submission" date="2016-11" db="EMBL/GenBank/DDBJ databases">
        <authorList>
            <person name="Jaros S."/>
            <person name="Januszkiewicz K."/>
            <person name="Wedrychowicz H."/>
        </authorList>
    </citation>
    <scope>NUCLEOTIDE SEQUENCE [LARGE SCALE GENOMIC DNA]</scope>
    <source>
        <strain evidence="2 3">DSM 10068</strain>
    </source>
</reference>
<feature type="transmembrane region" description="Helical" evidence="1">
    <location>
        <begin position="6"/>
        <end position="23"/>
    </location>
</feature>
<dbReference type="STRING" id="1123282.SAMN02745823_02340"/>
<proteinExistence type="predicted"/>
<name>A0A1M5Y8D4_9FIRM</name>
<accession>A0A1M5Y8D4</accession>
<dbReference type="Proteomes" id="UP000183995">
    <property type="component" value="Unassembled WGS sequence"/>
</dbReference>
<keyword evidence="3" id="KW-1185">Reference proteome</keyword>